<name>A0ACB7ITC9_PLECO</name>
<accession>A0ACB7ITC9</accession>
<dbReference type="EMBL" id="WQMT02000007">
    <property type="protein sequence ID" value="KAG9220969.1"/>
    <property type="molecule type" value="Genomic_DNA"/>
</dbReference>
<sequence length="882" mass="94830">MSLSPLQSPPALLIPPPIEYLPQPESSDTSRNTSSERKHSPLRKRNKKASAEFARLLTQGLEGSEVRNLQRVLNTVNEQLRVEKARADEAEKKVFEVLVQLRRINDEKNAALREAATAKENVNQYKLRLEQAQNEIFRAQDILKIVDGQRLEAEKMAAKDRSTAHKLREENLVYLAREEGRKQGMKEGFERGRDMGYHEGYARGHSAGRYEDDEEEEEYYDTGDEADMSPLSDESQEYDDPPPPPPRDRNVRASSVPPVPIPPPSNSGNNTRPTPRRSGVLSPDIPIHVPPESDIPLSGRDSYIHLPPPHEYNRPPTMPPVSSPRPSSRGAGDETPLRVPPPESVRSRRSVRSMRSMDRIRRSSPESNSTTISQLEMVNHPGSSFGRSPMSIIPEVLSAQASPNPSTLREASSKPSIHTPAISVTRVSPRTAIANLAELEQVAMRGVYTRTRSNSSSSQSSSAKKSRAPSGDRRNSQASMNTVPDINIEPPSRPPSMTRRSSSEIQAPPRRMGDLLSPEDANRIRVLPPESSSARDSAPSSTPSNPPAVAPASGATPIMLPDGQLPPFFVATTFTPAVPQHDLLPPLFEATGGTSSGMPGGLNYPEGGAPVIPDGSLRRGNVDESTSSSSSDSLDSDANTLTTPPPRSRTPLTSYTGTSRLSAAGVPLPPSTVSGTPRTNASYLYNPAPSAAGRDDSTVGSSHRHGGDDDRGRDRSLSSDDHPHTENHRGRDDTISSDDRPHTESHHGLDDSTSFSLTSTALTATSVALSGQVTPAPVTSTDDRGSRDRSGSSDDHPHSEDRDRSASSDDRNRGQDDSTTIASATTLSSPSAVPAGQTSLSPALATAPANDINGARMSAVSVTGVVTIAVMVSSFMTAGFVL</sequence>
<protein>
    <submittedName>
        <fullName evidence="1">Uncharacterized protein</fullName>
    </submittedName>
</protein>
<evidence type="ECO:0000313" key="2">
    <source>
        <dbReference type="Proteomes" id="UP000824881"/>
    </source>
</evidence>
<gene>
    <name evidence="1" type="ORF">CCMSSC00406_0002431</name>
</gene>
<dbReference type="Proteomes" id="UP000824881">
    <property type="component" value="Unassembled WGS sequence"/>
</dbReference>
<reference evidence="1 2" key="1">
    <citation type="journal article" date="2021" name="Appl. Environ. Microbiol.">
        <title>Genetic linkage and physical mapping for an oyster mushroom Pleurotus cornucopiae and QTL analysis for the trait cap color.</title>
        <authorList>
            <person name="Zhang Y."/>
            <person name="Gao W."/>
            <person name="Sonnenberg A."/>
            <person name="Chen Q."/>
            <person name="Zhang J."/>
            <person name="Huang C."/>
        </authorList>
    </citation>
    <scope>NUCLEOTIDE SEQUENCE [LARGE SCALE GENOMIC DNA]</scope>
    <source>
        <strain evidence="1">CCMSSC00406</strain>
    </source>
</reference>
<comment type="caution">
    <text evidence="1">The sequence shown here is derived from an EMBL/GenBank/DDBJ whole genome shotgun (WGS) entry which is preliminary data.</text>
</comment>
<keyword evidence="2" id="KW-1185">Reference proteome</keyword>
<organism evidence="1 2">
    <name type="scientific">Pleurotus cornucopiae</name>
    <name type="common">Cornucopia mushroom</name>
    <dbReference type="NCBI Taxonomy" id="5321"/>
    <lineage>
        <taxon>Eukaryota</taxon>
        <taxon>Fungi</taxon>
        <taxon>Dikarya</taxon>
        <taxon>Basidiomycota</taxon>
        <taxon>Agaricomycotina</taxon>
        <taxon>Agaricomycetes</taxon>
        <taxon>Agaricomycetidae</taxon>
        <taxon>Agaricales</taxon>
        <taxon>Pleurotineae</taxon>
        <taxon>Pleurotaceae</taxon>
        <taxon>Pleurotus</taxon>
    </lineage>
</organism>
<evidence type="ECO:0000313" key="1">
    <source>
        <dbReference type="EMBL" id="KAG9220969.1"/>
    </source>
</evidence>
<proteinExistence type="predicted"/>